<evidence type="ECO:0008006" key="4">
    <source>
        <dbReference type="Google" id="ProtNLM"/>
    </source>
</evidence>
<dbReference type="Pfam" id="PF04640">
    <property type="entry name" value="PLATZ"/>
    <property type="match status" value="1"/>
</dbReference>
<keyword evidence="3" id="KW-1185">Reference proteome</keyword>
<feature type="compositionally biased region" description="Basic and acidic residues" evidence="1">
    <location>
        <begin position="172"/>
        <end position="182"/>
    </location>
</feature>
<organism evidence="2 3">
    <name type="scientific">Acacia crassicarpa</name>
    <name type="common">northern wattle</name>
    <dbReference type="NCBI Taxonomy" id="499986"/>
    <lineage>
        <taxon>Eukaryota</taxon>
        <taxon>Viridiplantae</taxon>
        <taxon>Streptophyta</taxon>
        <taxon>Embryophyta</taxon>
        <taxon>Tracheophyta</taxon>
        <taxon>Spermatophyta</taxon>
        <taxon>Magnoliopsida</taxon>
        <taxon>eudicotyledons</taxon>
        <taxon>Gunneridae</taxon>
        <taxon>Pentapetalae</taxon>
        <taxon>rosids</taxon>
        <taxon>fabids</taxon>
        <taxon>Fabales</taxon>
        <taxon>Fabaceae</taxon>
        <taxon>Caesalpinioideae</taxon>
        <taxon>mimosoid clade</taxon>
        <taxon>Acacieae</taxon>
        <taxon>Acacia</taxon>
    </lineage>
</organism>
<dbReference type="PANTHER" id="PTHR31065">
    <property type="entry name" value="PLATZ TRANSCRIPTION FACTOR FAMILY PROTEIN"/>
    <property type="match status" value="1"/>
</dbReference>
<sequence length="212" mass="24417">MLVPPWLEPLLSTAFFTICQTHNCLPRNECNMFCIDCGLRPAFCFYCRSIWHQHHRVIQIRRSSYHDVVRVSEIDKFLDISGVQTYVINSAKVIFLNERPQPKTSYSGKSSPHFCKICTRSLLDPFCFCSLGCKLVGIKKNKESNKKVGSEERRRLLMGPSKEENDEFEEGNGNKELHESSKKNGKPRRPLQQAYSNSRRRKGIPQRAPLGP</sequence>
<comment type="caution">
    <text evidence="2">The sequence shown here is derived from an EMBL/GenBank/DDBJ whole genome shotgun (WGS) entry which is preliminary data.</text>
</comment>
<dbReference type="EMBL" id="JAWXYG010000013">
    <property type="protein sequence ID" value="KAK4255173.1"/>
    <property type="molecule type" value="Genomic_DNA"/>
</dbReference>
<dbReference type="PANTHER" id="PTHR31065:SF98">
    <property type="entry name" value="PLATZ TRANSCRIPTION FACTOR FAMILY PROTEIN"/>
    <property type="match status" value="1"/>
</dbReference>
<evidence type="ECO:0000313" key="2">
    <source>
        <dbReference type="EMBL" id="KAK4255173.1"/>
    </source>
</evidence>
<feature type="compositionally biased region" description="Basic and acidic residues" evidence="1">
    <location>
        <begin position="144"/>
        <end position="155"/>
    </location>
</feature>
<feature type="region of interest" description="Disordered" evidence="1">
    <location>
        <begin position="144"/>
        <end position="212"/>
    </location>
</feature>
<evidence type="ECO:0000256" key="1">
    <source>
        <dbReference type="SAM" id="MobiDB-lite"/>
    </source>
</evidence>
<reference evidence="2" key="1">
    <citation type="submission" date="2023-10" db="EMBL/GenBank/DDBJ databases">
        <title>Chromosome-level genome of the transformable northern wattle, Acacia crassicarpa.</title>
        <authorList>
            <person name="Massaro I."/>
            <person name="Sinha N.R."/>
            <person name="Poethig S."/>
            <person name="Leichty A.R."/>
        </authorList>
    </citation>
    <scope>NUCLEOTIDE SEQUENCE</scope>
    <source>
        <strain evidence="2">Acra3RX</strain>
        <tissue evidence="2">Leaf</tissue>
    </source>
</reference>
<gene>
    <name evidence="2" type="ORF">QN277_008203</name>
</gene>
<dbReference type="InterPro" id="IPR006734">
    <property type="entry name" value="PLATZ"/>
</dbReference>
<evidence type="ECO:0000313" key="3">
    <source>
        <dbReference type="Proteomes" id="UP001293593"/>
    </source>
</evidence>
<proteinExistence type="predicted"/>
<accession>A0AAE1MA86</accession>
<dbReference type="Proteomes" id="UP001293593">
    <property type="component" value="Unassembled WGS sequence"/>
</dbReference>
<protein>
    <recommendedName>
        <fullName evidence="4">PLATZ transcription factor family protein</fullName>
    </recommendedName>
</protein>
<name>A0AAE1MA86_9FABA</name>
<dbReference type="AlphaFoldDB" id="A0AAE1MA86"/>